<comment type="caution">
    <text evidence="2">The sequence shown here is derived from an EMBL/GenBank/DDBJ whole genome shotgun (WGS) entry which is preliminary data.</text>
</comment>
<gene>
    <name evidence="2" type="ORF">ILT43_04810</name>
</gene>
<dbReference type="SUPFAM" id="SSF55620">
    <property type="entry name" value="Tetrahydrobiopterin biosynthesis enzymes-like"/>
    <property type="match status" value="1"/>
</dbReference>
<evidence type="ECO:0000313" key="2">
    <source>
        <dbReference type="EMBL" id="MBM6575683.1"/>
    </source>
</evidence>
<dbReference type="InterPro" id="IPR006157">
    <property type="entry name" value="FolB_dom"/>
</dbReference>
<evidence type="ECO:0000259" key="1">
    <source>
        <dbReference type="SMART" id="SM00905"/>
    </source>
</evidence>
<reference evidence="2 3" key="1">
    <citation type="submission" date="2020-12" db="EMBL/GenBank/DDBJ databases">
        <title>Sphingomonas sp.</title>
        <authorList>
            <person name="Kim M.K."/>
        </authorList>
    </citation>
    <scope>NUCLEOTIDE SEQUENCE [LARGE SCALE GENOMIC DNA]</scope>
    <source>
        <strain evidence="2 3">BT552</strain>
    </source>
</reference>
<name>A0ABS2D468_9SPHN</name>
<accession>A0ABS2D468</accession>
<dbReference type="SMART" id="SM00905">
    <property type="entry name" value="FolB"/>
    <property type="match status" value="1"/>
</dbReference>
<dbReference type="EMBL" id="JAFEMC010000001">
    <property type="protein sequence ID" value="MBM6575683.1"/>
    <property type="molecule type" value="Genomic_DNA"/>
</dbReference>
<dbReference type="Pfam" id="PF02152">
    <property type="entry name" value="FolB"/>
    <property type="match status" value="1"/>
</dbReference>
<organism evidence="2 3">
    <name type="scientific">Sphingomonas longa</name>
    <dbReference type="NCBI Taxonomy" id="2778730"/>
    <lineage>
        <taxon>Bacteria</taxon>
        <taxon>Pseudomonadati</taxon>
        <taxon>Pseudomonadota</taxon>
        <taxon>Alphaproteobacteria</taxon>
        <taxon>Sphingomonadales</taxon>
        <taxon>Sphingomonadaceae</taxon>
        <taxon>Sphingomonas</taxon>
    </lineage>
</organism>
<feature type="domain" description="Dihydroneopterin aldolase/epimerase" evidence="1">
    <location>
        <begin position="6"/>
        <end position="114"/>
    </location>
</feature>
<evidence type="ECO:0000313" key="3">
    <source>
        <dbReference type="Proteomes" id="UP000763641"/>
    </source>
</evidence>
<dbReference type="Proteomes" id="UP000763641">
    <property type="component" value="Unassembled WGS sequence"/>
</dbReference>
<proteinExistence type="predicted"/>
<protein>
    <submittedName>
        <fullName evidence="2">Dihydroneopterin aldolase</fullName>
    </submittedName>
</protein>
<dbReference type="RefSeq" id="WP_204195551.1">
    <property type="nucleotide sequence ID" value="NZ_JAFEMC010000001.1"/>
</dbReference>
<dbReference type="Gene3D" id="3.30.1130.10">
    <property type="match status" value="1"/>
</dbReference>
<keyword evidence="3" id="KW-1185">Reference proteome</keyword>
<sequence>MAEYTTILEGLAVMIRLGIHPHEVEPQRVLVTVEMTVGYDRPPTADSIAEVLDYDFVRTGIRALAAERRFALQETLCDAVASLCLSDERVQAVRVRTSKTDIYPDAVIGCEIRRRRNG</sequence>
<dbReference type="InterPro" id="IPR043133">
    <property type="entry name" value="GTP-CH-I_C/QueF"/>
</dbReference>